<keyword evidence="2" id="KW-1185">Reference proteome</keyword>
<name>A0A9J6QXA0_9FIRM</name>
<dbReference type="Proteomes" id="UP001065549">
    <property type="component" value="Unassembled WGS sequence"/>
</dbReference>
<dbReference type="InterPro" id="IPR027417">
    <property type="entry name" value="P-loop_NTPase"/>
</dbReference>
<accession>A0A9J6QXA0</accession>
<dbReference type="EMBL" id="JAOSHN010000008">
    <property type="protein sequence ID" value="MCU7380113.1"/>
    <property type="molecule type" value="Genomic_DNA"/>
</dbReference>
<dbReference type="RefSeq" id="WP_253020312.1">
    <property type="nucleotide sequence ID" value="NZ_JAOSHN010000008.1"/>
</dbReference>
<keyword evidence="1" id="KW-0067">ATP-binding</keyword>
<keyword evidence="1" id="KW-0547">Nucleotide-binding</keyword>
<evidence type="ECO:0000313" key="2">
    <source>
        <dbReference type="Proteomes" id="UP001065549"/>
    </source>
</evidence>
<reference evidence="1" key="1">
    <citation type="submission" date="2022-09" db="EMBL/GenBank/DDBJ databases">
        <title>Culturomic study of gut microbiota in children with autism spectrum disorder.</title>
        <authorList>
            <person name="Efimov B.A."/>
            <person name="Chaplin A.V."/>
            <person name="Sokolova S.R."/>
            <person name="Pikina A.P."/>
            <person name="Korzhanova M."/>
            <person name="Belova V."/>
            <person name="Korostin D."/>
        </authorList>
    </citation>
    <scope>NUCLEOTIDE SEQUENCE</scope>
    <source>
        <strain evidence="1">ASD5510</strain>
    </source>
</reference>
<dbReference type="AlphaFoldDB" id="A0A9J6QXA0"/>
<gene>
    <name evidence="1" type="ORF">OBO34_17385</name>
</gene>
<protein>
    <submittedName>
        <fullName evidence="1">ATP-binding protein</fullName>
    </submittedName>
</protein>
<dbReference type="SUPFAM" id="SSF52540">
    <property type="entry name" value="P-loop containing nucleoside triphosphate hydrolases"/>
    <property type="match status" value="1"/>
</dbReference>
<comment type="caution">
    <text evidence="1">The sequence shown here is derived from an EMBL/GenBank/DDBJ whole genome shotgun (WGS) entry which is preliminary data.</text>
</comment>
<organism evidence="1 2">
    <name type="scientific">Hominibacterium faecale</name>
    <dbReference type="NCBI Taxonomy" id="2839743"/>
    <lineage>
        <taxon>Bacteria</taxon>
        <taxon>Bacillati</taxon>
        <taxon>Bacillota</taxon>
        <taxon>Clostridia</taxon>
        <taxon>Peptostreptococcales</taxon>
        <taxon>Anaerovoracaceae</taxon>
        <taxon>Hominibacterium</taxon>
    </lineage>
</organism>
<proteinExistence type="predicted"/>
<dbReference type="GO" id="GO:0005524">
    <property type="term" value="F:ATP binding"/>
    <property type="evidence" value="ECO:0007669"/>
    <property type="project" value="UniProtKB-KW"/>
</dbReference>
<sequence>MYSKPKVMEHFSTAHTSFLVDFEFTNNITILTGDSGTGKSAVFSFMQEDMIEEPRLLCMNYLDINKDIASMIKEAEGKLIVIDNADLLLDNDLRKYIAFDEKNQYLIIGRNPNNLMATQENLFELASEKKGERTEFRLKRYL</sequence>
<dbReference type="Gene3D" id="3.40.50.300">
    <property type="entry name" value="P-loop containing nucleotide triphosphate hydrolases"/>
    <property type="match status" value="1"/>
</dbReference>
<evidence type="ECO:0000313" key="1">
    <source>
        <dbReference type="EMBL" id="MCU7380113.1"/>
    </source>
</evidence>